<evidence type="ECO:0000313" key="2">
    <source>
        <dbReference type="Proteomes" id="UP000003688"/>
    </source>
</evidence>
<dbReference type="EMBL" id="ABOX02000010">
    <property type="protein sequence ID" value="EEF61327.1"/>
    <property type="molecule type" value="Genomic_DNA"/>
</dbReference>
<dbReference type="STRING" id="320771.Cflav_PD4348"/>
<comment type="caution">
    <text evidence="1">The sequence shown here is derived from an EMBL/GenBank/DDBJ whole genome shotgun (WGS) entry which is preliminary data.</text>
</comment>
<accession>B9XFG3</accession>
<protein>
    <submittedName>
        <fullName evidence="1">Uncharacterized protein</fullName>
    </submittedName>
</protein>
<sequence>MVEEFYACQLSAVCLCGNPKPLGNYVCAICWRQVPEELKKELTWHGFKDKTVLVKRIEAIASCRNSDYIEGMRLTRHGFPLLRTSEPMEFMRMFEPQTEIVQTEINNPQEPATLSRLPTDWEEWL</sequence>
<evidence type="ECO:0000313" key="1">
    <source>
        <dbReference type="EMBL" id="EEF61327.1"/>
    </source>
</evidence>
<organism evidence="1 2">
    <name type="scientific">Pedosphaera parvula (strain Ellin514)</name>
    <dbReference type="NCBI Taxonomy" id="320771"/>
    <lineage>
        <taxon>Bacteria</taxon>
        <taxon>Pseudomonadati</taxon>
        <taxon>Verrucomicrobiota</taxon>
        <taxon>Pedosphaerae</taxon>
        <taxon>Pedosphaerales</taxon>
        <taxon>Pedosphaeraceae</taxon>
        <taxon>Pedosphaera</taxon>
    </lineage>
</organism>
<reference evidence="1 2" key="1">
    <citation type="journal article" date="2011" name="J. Bacteriol.">
        <title>Genome sequence of 'Pedosphaera parvula' Ellin514, an aerobic Verrucomicrobial isolate from pasture soil.</title>
        <authorList>
            <person name="Kant R."/>
            <person name="van Passel M.W."/>
            <person name="Sangwan P."/>
            <person name="Palva A."/>
            <person name="Lucas S."/>
            <person name="Copeland A."/>
            <person name="Lapidus A."/>
            <person name="Glavina Del Rio T."/>
            <person name="Dalin E."/>
            <person name="Tice H."/>
            <person name="Bruce D."/>
            <person name="Goodwin L."/>
            <person name="Pitluck S."/>
            <person name="Chertkov O."/>
            <person name="Larimer F.W."/>
            <person name="Land M.L."/>
            <person name="Hauser L."/>
            <person name="Brettin T.S."/>
            <person name="Detter J.C."/>
            <person name="Han S."/>
            <person name="de Vos W.M."/>
            <person name="Janssen P.H."/>
            <person name="Smidt H."/>
        </authorList>
    </citation>
    <scope>NUCLEOTIDE SEQUENCE [LARGE SCALE GENOMIC DNA]</scope>
    <source>
        <strain evidence="1 2">Ellin514</strain>
    </source>
</reference>
<dbReference type="Proteomes" id="UP000003688">
    <property type="component" value="Unassembled WGS sequence"/>
</dbReference>
<keyword evidence="2" id="KW-1185">Reference proteome</keyword>
<dbReference type="AlphaFoldDB" id="B9XFG3"/>
<dbReference type="RefSeq" id="WP_007414559.1">
    <property type="nucleotide sequence ID" value="NZ_ABOX02000010.1"/>
</dbReference>
<gene>
    <name evidence="1" type="ORF">Cflav_PD4348</name>
</gene>
<proteinExistence type="predicted"/>
<name>B9XFG3_PEDPL</name>